<dbReference type="OrthoDB" id="3268479at2"/>
<evidence type="ECO:0000313" key="1">
    <source>
        <dbReference type="EMBL" id="AGW41822.1"/>
    </source>
</evidence>
<dbReference type="AlphaFoldDB" id="U3PAL0"/>
<dbReference type="RefSeq" id="WP_021755307.1">
    <property type="nucleotide sequence ID" value="NC_022438.1"/>
</dbReference>
<dbReference type="Proteomes" id="UP000016743">
    <property type="component" value="Chromosome"/>
</dbReference>
<reference evidence="1 2" key="1">
    <citation type="journal article" date="2013" name="Genome Announc.">
        <title>Complete Genome Sequence of Leifsonia xyli subsp. cynodontis Strain DSM46306, a Gram-Positive Bacterial Pathogen of Grasses.</title>
        <authorList>
            <person name="Monteiro-Vitorello C.B."/>
            <person name="Zerillo M.M."/>
            <person name="Van Sluys M.A."/>
            <person name="Camargo L.E."/>
            <person name="Kitajima J.P."/>
        </authorList>
    </citation>
    <scope>NUCLEOTIDE SEQUENCE [LARGE SCALE GENOMIC DNA]</scope>
    <source>
        <strain evidence="1 2">DSM 46306</strain>
    </source>
</reference>
<accession>U3PAL0</accession>
<evidence type="ECO:0000313" key="2">
    <source>
        <dbReference type="Proteomes" id="UP000016743"/>
    </source>
</evidence>
<dbReference type="Pfam" id="PF09438">
    <property type="entry name" value="DUF2017"/>
    <property type="match status" value="1"/>
</dbReference>
<dbReference type="STRING" id="1389489.O159_17860"/>
<gene>
    <name evidence="1" type="ORF">O159_17860</name>
</gene>
<dbReference type="HOGENOM" id="CLU_087287_3_0_11"/>
<protein>
    <submittedName>
        <fullName evidence="1">Uncharacterized protein</fullName>
    </submittedName>
</protein>
<dbReference type="eggNOG" id="ENOG5032Z6K">
    <property type="taxonomic scope" value="Bacteria"/>
</dbReference>
<dbReference type="EMBL" id="CP006734">
    <property type="protein sequence ID" value="AGW41822.1"/>
    <property type="molecule type" value="Genomic_DNA"/>
</dbReference>
<name>U3PAL0_LEIXC</name>
<keyword evidence="2" id="KW-1185">Reference proteome</keyword>
<proteinExistence type="predicted"/>
<dbReference type="PATRIC" id="fig|1389489.3.peg.1719"/>
<dbReference type="KEGG" id="lxy:O159_17860"/>
<organism evidence="1 2">
    <name type="scientific">Leifsonia xyli subsp. cynodontis DSM 46306</name>
    <dbReference type="NCBI Taxonomy" id="1389489"/>
    <lineage>
        <taxon>Bacteria</taxon>
        <taxon>Bacillati</taxon>
        <taxon>Actinomycetota</taxon>
        <taxon>Actinomycetes</taxon>
        <taxon>Micrococcales</taxon>
        <taxon>Microbacteriaceae</taxon>
        <taxon>Leifsonia</taxon>
    </lineage>
</organism>
<sequence>MRPFRRTRDGTLRARFEPDEAEILVRLAEETAELAASAASGAGDPREDPAFIRLLPDAYSGDAEASAEFRRFTAGGLAEGKALTARVVMETLGGGSGAIEVRLDALQAAAWLRTLTDIRLVLAARLGIVQDGDEGDIHDADSTFRRAVYDWLAGVQESLVLALRSTR</sequence>
<dbReference type="InterPro" id="IPR018561">
    <property type="entry name" value="AosR"/>
</dbReference>